<feature type="compositionally biased region" description="Basic and acidic residues" evidence="4">
    <location>
        <begin position="1"/>
        <end position="10"/>
    </location>
</feature>
<dbReference type="SMART" id="SM00028">
    <property type="entry name" value="TPR"/>
    <property type="match status" value="7"/>
</dbReference>
<protein>
    <submittedName>
        <fullName evidence="5">Inactive TPR repeat-containing thioredoxin TTL3</fullName>
    </submittedName>
</protein>
<proteinExistence type="predicted"/>
<dbReference type="InterPro" id="IPR011990">
    <property type="entry name" value="TPR-like_helical_dom_sf"/>
</dbReference>
<dbReference type="GO" id="GO:0005737">
    <property type="term" value="C:cytoplasm"/>
    <property type="evidence" value="ECO:0007669"/>
    <property type="project" value="TreeGrafter"/>
</dbReference>
<feature type="repeat" description="TPR" evidence="3">
    <location>
        <begin position="220"/>
        <end position="253"/>
    </location>
</feature>
<dbReference type="Proteomes" id="UP000030645">
    <property type="component" value="Unassembled WGS sequence"/>
</dbReference>
<evidence type="ECO:0000256" key="2">
    <source>
        <dbReference type="ARBA" id="ARBA00022803"/>
    </source>
</evidence>
<dbReference type="Pfam" id="PF13432">
    <property type="entry name" value="TPR_16"/>
    <property type="match status" value="1"/>
</dbReference>
<feature type="compositionally biased region" description="Basic and acidic residues" evidence="4">
    <location>
        <begin position="93"/>
        <end position="102"/>
    </location>
</feature>
<dbReference type="PROSITE" id="PS50005">
    <property type="entry name" value="TPR"/>
    <property type="match status" value="2"/>
</dbReference>
<feature type="repeat" description="TPR" evidence="3">
    <location>
        <begin position="408"/>
        <end position="441"/>
    </location>
</feature>
<evidence type="ECO:0000256" key="4">
    <source>
        <dbReference type="SAM" id="MobiDB-lite"/>
    </source>
</evidence>
<dbReference type="eggNOG" id="KOG1124">
    <property type="taxonomic scope" value="Eukaryota"/>
</dbReference>
<dbReference type="OrthoDB" id="2335338at2759"/>
<dbReference type="PANTHER" id="PTHR46050:SF7">
    <property type="entry name" value="TETRATRICOPEPTIDE REPEAT (TPR)-LIKE SUPERFAMILY PROTEIN"/>
    <property type="match status" value="1"/>
</dbReference>
<evidence type="ECO:0000313" key="5">
    <source>
        <dbReference type="EMBL" id="EXB93312.1"/>
    </source>
</evidence>
<organism evidence="5 6">
    <name type="scientific">Morus notabilis</name>
    <dbReference type="NCBI Taxonomy" id="981085"/>
    <lineage>
        <taxon>Eukaryota</taxon>
        <taxon>Viridiplantae</taxon>
        <taxon>Streptophyta</taxon>
        <taxon>Embryophyta</taxon>
        <taxon>Tracheophyta</taxon>
        <taxon>Spermatophyta</taxon>
        <taxon>Magnoliopsida</taxon>
        <taxon>eudicotyledons</taxon>
        <taxon>Gunneridae</taxon>
        <taxon>Pentapetalae</taxon>
        <taxon>rosids</taxon>
        <taxon>fabids</taxon>
        <taxon>Rosales</taxon>
        <taxon>Moraceae</taxon>
        <taxon>Moreae</taxon>
        <taxon>Morus</taxon>
    </lineage>
</organism>
<sequence>MGDNSPETRKTGCGLINAVFGRRSLRPKKTTASTVHLPTPSGDVKTTTAHDPKRRRGGSSDEVAFLGSSPPQPKPLRGISSNIPRTAAQSANDKNDTTRRPQTDASTPYQVYVNQGRRVPKEAVGISGELESMIVDHQKNKGSSNLVRASSSNVMLFGNLGNLRQNGNGGGNNTTSYNNIRHAKNVMNNENNNGNGGEEESSRAAGAGSLCRALSTRMDPETLKMMGNEDYKNGRFAEALALYDAAISIDPNKASYRSNKSAALTALGRLLEAVFECREAIRIEPHYHRAHHRLATLYLRLGEPEKATYHYKHAGQEADQYDLAKVKSLQTHLNKCTEARRLRDWNTLIKETESAISTGADSAPQIYALQSEALLKLHRHQEADKTLSRGPNFDVDECTKFLGPIGNANLLVTRALVDMAVGRFDDALEAAQRAIQLDSNNKEASMVMRKARAVAAARSKGNELFRALRFSEACIAYGEGLEQDPYNSVLLCNRAACRSKLGHLEKAVEDCMAALNVRPAYSKARLRRADCNAKLERWEASIQDYEILLQETPENEEVKRSLLEAQACLRKRLGRDAEEAENGGATSFDSP</sequence>
<keyword evidence="2 3" id="KW-0802">TPR repeat</keyword>
<dbReference type="KEGG" id="mnt:21398403"/>
<dbReference type="EMBL" id="KE345064">
    <property type="protein sequence ID" value="EXB93312.1"/>
    <property type="molecule type" value="Genomic_DNA"/>
</dbReference>
<dbReference type="InterPro" id="IPR044534">
    <property type="entry name" value="TTL1-4"/>
</dbReference>
<keyword evidence="1" id="KW-0677">Repeat</keyword>
<dbReference type="Gene3D" id="1.25.40.10">
    <property type="entry name" value="Tetratricopeptide repeat domain"/>
    <property type="match status" value="1"/>
</dbReference>
<dbReference type="Pfam" id="PF07719">
    <property type="entry name" value="TPR_2"/>
    <property type="match status" value="1"/>
</dbReference>
<dbReference type="InterPro" id="IPR019734">
    <property type="entry name" value="TPR_rpt"/>
</dbReference>
<dbReference type="SUPFAM" id="SSF48452">
    <property type="entry name" value="TPR-like"/>
    <property type="match status" value="2"/>
</dbReference>
<feature type="region of interest" description="Disordered" evidence="4">
    <location>
        <begin position="1"/>
        <end position="109"/>
    </location>
</feature>
<evidence type="ECO:0000256" key="3">
    <source>
        <dbReference type="PROSITE-ProRule" id="PRU00339"/>
    </source>
</evidence>
<keyword evidence="6" id="KW-1185">Reference proteome</keyword>
<dbReference type="STRING" id="981085.W9S722"/>
<evidence type="ECO:0000256" key="1">
    <source>
        <dbReference type="ARBA" id="ARBA00022737"/>
    </source>
</evidence>
<accession>W9S722</accession>
<dbReference type="AlphaFoldDB" id="W9S722"/>
<reference evidence="6" key="1">
    <citation type="submission" date="2013-01" db="EMBL/GenBank/DDBJ databases">
        <title>Draft Genome Sequence of a Mulberry Tree, Morus notabilis C.K. Schneid.</title>
        <authorList>
            <person name="He N."/>
            <person name="Zhao S."/>
        </authorList>
    </citation>
    <scope>NUCLEOTIDE SEQUENCE</scope>
</reference>
<feature type="region of interest" description="Disordered" evidence="4">
    <location>
        <begin position="186"/>
        <end position="207"/>
    </location>
</feature>
<name>W9S722_9ROSA</name>
<gene>
    <name evidence="5" type="ORF">L484_015300</name>
</gene>
<dbReference type="PANTHER" id="PTHR46050">
    <property type="entry name" value="TPR REPEAT-CONTAINING THIOREDOXIN"/>
    <property type="match status" value="1"/>
</dbReference>
<evidence type="ECO:0000313" key="6">
    <source>
        <dbReference type="Proteomes" id="UP000030645"/>
    </source>
</evidence>
<dbReference type="InterPro" id="IPR013105">
    <property type="entry name" value="TPR_2"/>
</dbReference>
<feature type="compositionally biased region" description="Polar residues" evidence="4">
    <location>
        <begin position="79"/>
        <end position="92"/>
    </location>
</feature>